<gene>
    <name evidence="3" type="ORF">JKIAZH3_G7017</name>
</gene>
<sequence>MPRTNGSAQYGKLELSWLFHYVEKHRPHGSNYWEKVAKDYVLRATSKGKPPRTAASLKKKFDNLCKSVKPTGDPTCPPEVRKAKRLRRDIESEHAVESTEDDEDDADLGEDQPQEDDDEALEDSDDDDPDNFDVTDSEDDDEASPPVVTASSSSAALKPPSTTTSIPSISSDPTITTTTSIPSPTADATTSLGPAASLAPSSLPATPRAATSKKRARPALVAPSSSASSTPGPASTSATPLPDPSAAPAPVFTPNPKRVKISAKAGVGALSASPAPAASQRRLLQSLTSAAESLAEDYGSLGLVDGEKEVKAAEGALQSPHPPLRRLTLASYGLPQPQVADVCLLADDLVLGPAQDAPGNLRGVGEGGVGEDGEGSWRAGGVGKELAQPCRYL</sequence>
<dbReference type="Pfam" id="PF20681">
    <property type="entry name" value="DUF6818"/>
    <property type="match status" value="1"/>
</dbReference>
<organism evidence="3 4">
    <name type="scientific">Tilletia caries</name>
    <name type="common">wheat bunt fungus</name>
    <dbReference type="NCBI Taxonomy" id="13290"/>
    <lineage>
        <taxon>Eukaryota</taxon>
        <taxon>Fungi</taxon>
        <taxon>Dikarya</taxon>
        <taxon>Basidiomycota</taxon>
        <taxon>Ustilaginomycotina</taxon>
        <taxon>Exobasidiomycetes</taxon>
        <taxon>Tilletiales</taxon>
        <taxon>Tilletiaceae</taxon>
        <taxon>Tilletia</taxon>
    </lineage>
</organism>
<feature type="compositionally biased region" description="Low complexity" evidence="1">
    <location>
        <begin position="218"/>
        <end position="240"/>
    </location>
</feature>
<evidence type="ECO:0000256" key="1">
    <source>
        <dbReference type="SAM" id="MobiDB-lite"/>
    </source>
</evidence>
<reference evidence="3" key="1">
    <citation type="submission" date="2020-10" db="EMBL/GenBank/DDBJ databases">
        <authorList>
            <person name="Sedaghatjoo S."/>
        </authorList>
    </citation>
    <scope>NUCLEOTIDE SEQUENCE</scope>
    <source>
        <strain evidence="3">AZH3</strain>
    </source>
</reference>
<feature type="compositionally biased region" description="Pro residues" evidence="1">
    <location>
        <begin position="241"/>
        <end position="253"/>
    </location>
</feature>
<feature type="compositionally biased region" description="Basic and acidic residues" evidence="1">
    <location>
        <begin position="88"/>
        <end position="97"/>
    </location>
</feature>
<dbReference type="Proteomes" id="UP000836402">
    <property type="component" value="Unassembled WGS sequence"/>
</dbReference>
<feature type="compositionally biased region" description="Low complexity" evidence="1">
    <location>
        <begin position="144"/>
        <end position="210"/>
    </location>
</feature>
<comment type="caution">
    <text evidence="3">The sequence shown here is derived from an EMBL/GenBank/DDBJ whole genome shotgun (WGS) entry which is preliminary data.</text>
</comment>
<dbReference type="InterPro" id="IPR049203">
    <property type="entry name" value="DUF6818"/>
</dbReference>
<feature type="compositionally biased region" description="Acidic residues" evidence="1">
    <location>
        <begin position="98"/>
        <end position="143"/>
    </location>
</feature>
<feature type="domain" description="DUF6818" evidence="2">
    <location>
        <begin position="27"/>
        <end position="105"/>
    </location>
</feature>
<accession>A0ABN7J4P8</accession>
<protein>
    <recommendedName>
        <fullName evidence="2">DUF6818 domain-containing protein</fullName>
    </recommendedName>
</protein>
<dbReference type="PANTHER" id="PTHR34409">
    <property type="entry name" value="SET DOMAIN-CONTAINING PROTEIN"/>
    <property type="match status" value="1"/>
</dbReference>
<feature type="region of interest" description="Disordered" evidence="1">
    <location>
        <begin position="46"/>
        <end position="255"/>
    </location>
</feature>
<name>A0ABN7J4P8_9BASI</name>
<proteinExistence type="predicted"/>
<dbReference type="EMBL" id="CAJHJG010004893">
    <property type="protein sequence ID" value="CAD6945676.1"/>
    <property type="molecule type" value="Genomic_DNA"/>
</dbReference>
<keyword evidence="4" id="KW-1185">Reference proteome</keyword>
<evidence type="ECO:0000313" key="3">
    <source>
        <dbReference type="EMBL" id="CAD6945676.1"/>
    </source>
</evidence>
<evidence type="ECO:0000259" key="2">
    <source>
        <dbReference type="Pfam" id="PF20681"/>
    </source>
</evidence>
<feature type="region of interest" description="Disordered" evidence="1">
    <location>
        <begin position="356"/>
        <end position="381"/>
    </location>
</feature>
<dbReference type="PANTHER" id="PTHR34409:SF1">
    <property type="entry name" value="MYB-LIKE DOMAIN-CONTAINING PROTEIN"/>
    <property type="match status" value="1"/>
</dbReference>
<evidence type="ECO:0000313" key="4">
    <source>
        <dbReference type="Proteomes" id="UP000836402"/>
    </source>
</evidence>